<dbReference type="AlphaFoldDB" id="A0A194X3A9"/>
<feature type="transmembrane region" description="Helical" evidence="2">
    <location>
        <begin position="313"/>
        <end position="337"/>
    </location>
</feature>
<proteinExistence type="predicted"/>
<keyword evidence="2" id="KW-0812">Transmembrane</keyword>
<keyword evidence="2" id="KW-1133">Transmembrane helix</keyword>
<organism evidence="3 4">
    <name type="scientific">Mollisia scopiformis</name>
    <name type="common">Conifer needle endophyte fungus</name>
    <name type="synonym">Phialocephala scopiformis</name>
    <dbReference type="NCBI Taxonomy" id="149040"/>
    <lineage>
        <taxon>Eukaryota</taxon>
        <taxon>Fungi</taxon>
        <taxon>Dikarya</taxon>
        <taxon>Ascomycota</taxon>
        <taxon>Pezizomycotina</taxon>
        <taxon>Leotiomycetes</taxon>
        <taxon>Helotiales</taxon>
        <taxon>Mollisiaceae</taxon>
        <taxon>Mollisia</taxon>
    </lineage>
</organism>
<dbReference type="EMBL" id="KQ947419">
    <property type="protein sequence ID" value="KUJ14678.1"/>
    <property type="molecule type" value="Genomic_DNA"/>
</dbReference>
<dbReference type="RefSeq" id="XP_018069033.1">
    <property type="nucleotide sequence ID" value="XM_018205130.1"/>
</dbReference>
<keyword evidence="4" id="KW-1185">Reference proteome</keyword>
<gene>
    <name evidence="3" type="ORF">LY89DRAFT_119202</name>
</gene>
<dbReference type="GeneID" id="28814856"/>
<dbReference type="Proteomes" id="UP000070700">
    <property type="component" value="Unassembled WGS sequence"/>
</dbReference>
<evidence type="ECO:0000313" key="3">
    <source>
        <dbReference type="EMBL" id="KUJ14678.1"/>
    </source>
</evidence>
<reference evidence="3 4" key="1">
    <citation type="submission" date="2015-10" db="EMBL/GenBank/DDBJ databases">
        <title>Full genome of DAOMC 229536 Phialocephala scopiformis, a fungal endophyte of spruce producing the potent anti-insectan compound rugulosin.</title>
        <authorList>
            <consortium name="DOE Joint Genome Institute"/>
            <person name="Walker A.K."/>
            <person name="Frasz S.L."/>
            <person name="Seifert K.A."/>
            <person name="Miller J.D."/>
            <person name="Mondo S.J."/>
            <person name="Labutti K."/>
            <person name="Lipzen A."/>
            <person name="Dockter R."/>
            <person name="Kennedy M."/>
            <person name="Grigoriev I.V."/>
            <person name="Spatafora J.W."/>
        </authorList>
    </citation>
    <scope>NUCLEOTIDE SEQUENCE [LARGE SCALE GENOMIC DNA]</scope>
    <source>
        <strain evidence="3 4">CBS 120377</strain>
    </source>
</reference>
<name>A0A194X3A9_MOLSC</name>
<dbReference type="InParanoid" id="A0A194X3A9"/>
<evidence type="ECO:0000256" key="1">
    <source>
        <dbReference type="SAM" id="MobiDB-lite"/>
    </source>
</evidence>
<evidence type="ECO:0000256" key="2">
    <source>
        <dbReference type="SAM" id="Phobius"/>
    </source>
</evidence>
<keyword evidence="2" id="KW-0472">Membrane</keyword>
<evidence type="ECO:0000313" key="4">
    <source>
        <dbReference type="Proteomes" id="UP000070700"/>
    </source>
</evidence>
<feature type="region of interest" description="Disordered" evidence="1">
    <location>
        <begin position="43"/>
        <end position="81"/>
    </location>
</feature>
<protein>
    <submittedName>
        <fullName evidence="3">Uncharacterized protein</fullName>
    </submittedName>
</protein>
<dbReference type="KEGG" id="psco:LY89DRAFT_119202"/>
<feature type="compositionally biased region" description="Polar residues" evidence="1">
    <location>
        <begin position="54"/>
        <end position="78"/>
    </location>
</feature>
<sequence>MEVHDPENIEIDQYDINASLIPAEGAVVLNSSCLNVEVEEIQGGDEPGDEASGNLLSSTEQDSSPDNLDASDQTSVQEPTDLERRLSLSAQVDIATSRIQEAMNGAIDAMIEKLRSIRTDSSKDDIEAESSASLSIHTLPGVSVEPINYDVPQIFLTWPQDLRNPEVIQGEARLWQEALAKADLDQIPEMWTSTIWKPETKKSLIAQMALALKPTISQNEDSDALFDANSAIIVPCIGQMIQSDIDELRERSMYRDYAKFDQYPEILAKISIEALKLIRPTMTLGTLLQRCEEKKEDFKPVLFSTPLLNHTDLLALLISIHALMLGHGALITGYLYLSA</sequence>
<accession>A0A194X3A9</accession>